<name>A0A9Q3GB64_9BASI</name>
<protein>
    <recommendedName>
        <fullName evidence="3">CCHC-type domain-containing protein</fullName>
    </recommendedName>
</protein>
<dbReference type="Proteomes" id="UP000765509">
    <property type="component" value="Unassembled WGS sequence"/>
</dbReference>
<evidence type="ECO:0000313" key="2">
    <source>
        <dbReference type="Proteomes" id="UP000765509"/>
    </source>
</evidence>
<sequence>MASLEELLDIQMNENEASENYTLQIYSAESKFTQHSRVFNEDLLLGLIIQRGIQDQAVASTMMARLENEISNQGKNPNLAVYKKFLKSSFQKHCNQINPPRQDAGMVFHQAFVKNSMPSSSIYDGDSIEPAALETAIWGISHNCKMLGHFSRDCHTKRDKSQIFLLSTDAPQF</sequence>
<keyword evidence="2" id="KW-1185">Reference proteome</keyword>
<dbReference type="AlphaFoldDB" id="A0A9Q3GB64"/>
<dbReference type="EMBL" id="AVOT02000103">
    <property type="protein sequence ID" value="MBW0461093.1"/>
    <property type="molecule type" value="Genomic_DNA"/>
</dbReference>
<dbReference type="OrthoDB" id="2517831at2759"/>
<comment type="caution">
    <text evidence="1">The sequence shown here is derived from an EMBL/GenBank/DDBJ whole genome shotgun (WGS) entry which is preliminary data.</text>
</comment>
<gene>
    <name evidence="1" type="ORF">O181_000808</name>
</gene>
<reference evidence="1" key="1">
    <citation type="submission" date="2021-03" db="EMBL/GenBank/DDBJ databases">
        <title>Draft genome sequence of rust myrtle Austropuccinia psidii MF-1, a brazilian biotype.</title>
        <authorList>
            <person name="Quecine M.C."/>
            <person name="Pachon D.M.R."/>
            <person name="Bonatelli M.L."/>
            <person name="Correr F.H."/>
            <person name="Franceschini L.M."/>
            <person name="Leite T.F."/>
            <person name="Margarido G.R.A."/>
            <person name="Almeida C.A."/>
            <person name="Ferrarezi J.A."/>
            <person name="Labate C.A."/>
        </authorList>
    </citation>
    <scope>NUCLEOTIDE SEQUENCE</scope>
    <source>
        <strain evidence="1">MF-1</strain>
    </source>
</reference>
<evidence type="ECO:0000313" key="1">
    <source>
        <dbReference type="EMBL" id="MBW0461093.1"/>
    </source>
</evidence>
<proteinExistence type="predicted"/>
<organism evidence="1 2">
    <name type="scientific">Austropuccinia psidii MF-1</name>
    <dbReference type="NCBI Taxonomy" id="1389203"/>
    <lineage>
        <taxon>Eukaryota</taxon>
        <taxon>Fungi</taxon>
        <taxon>Dikarya</taxon>
        <taxon>Basidiomycota</taxon>
        <taxon>Pucciniomycotina</taxon>
        <taxon>Pucciniomycetes</taxon>
        <taxon>Pucciniales</taxon>
        <taxon>Sphaerophragmiaceae</taxon>
        <taxon>Austropuccinia</taxon>
    </lineage>
</organism>
<evidence type="ECO:0008006" key="3">
    <source>
        <dbReference type="Google" id="ProtNLM"/>
    </source>
</evidence>
<accession>A0A9Q3GB64</accession>